<organism evidence="3 4">
    <name type="scientific">Occultella glacieicola</name>
    <dbReference type="NCBI Taxonomy" id="2518684"/>
    <lineage>
        <taxon>Bacteria</taxon>
        <taxon>Bacillati</taxon>
        <taxon>Actinomycetota</taxon>
        <taxon>Actinomycetes</taxon>
        <taxon>Micrococcales</taxon>
        <taxon>Ruaniaceae</taxon>
        <taxon>Occultella</taxon>
    </lineage>
</organism>
<feature type="chain" id="PRO_5046171076" evidence="2">
    <location>
        <begin position="28"/>
        <end position="323"/>
    </location>
</feature>
<keyword evidence="4" id="KW-1185">Reference proteome</keyword>
<evidence type="ECO:0000256" key="2">
    <source>
        <dbReference type="SAM" id="SignalP"/>
    </source>
</evidence>
<accession>A0ABY2E3L8</accession>
<gene>
    <name evidence="3" type="ORF">EXU48_12380</name>
</gene>
<proteinExistence type="predicted"/>
<evidence type="ECO:0000313" key="3">
    <source>
        <dbReference type="EMBL" id="TDE94224.1"/>
    </source>
</evidence>
<feature type="signal peptide" evidence="2">
    <location>
        <begin position="1"/>
        <end position="27"/>
    </location>
</feature>
<feature type="compositionally biased region" description="Low complexity" evidence="1">
    <location>
        <begin position="312"/>
        <end position="323"/>
    </location>
</feature>
<name>A0ABY2E3L8_9MICO</name>
<comment type="caution">
    <text evidence="3">The sequence shown here is derived from an EMBL/GenBank/DDBJ whole genome shotgun (WGS) entry which is preliminary data.</text>
</comment>
<reference evidence="3 4" key="1">
    <citation type="submission" date="2019-03" db="EMBL/GenBank/DDBJ databases">
        <title>Genomic features of bacteria from cold environments.</title>
        <authorList>
            <person name="Shen L."/>
        </authorList>
    </citation>
    <scope>NUCLEOTIDE SEQUENCE [LARGE SCALE GENOMIC DNA]</scope>
    <source>
        <strain evidence="4">T3246-1</strain>
    </source>
</reference>
<dbReference type="Proteomes" id="UP000504882">
    <property type="component" value="Unassembled WGS sequence"/>
</dbReference>
<evidence type="ECO:0000256" key="1">
    <source>
        <dbReference type="SAM" id="MobiDB-lite"/>
    </source>
</evidence>
<keyword evidence="2" id="KW-0732">Signal</keyword>
<dbReference type="EMBL" id="SMNA01000005">
    <property type="protein sequence ID" value="TDE94224.1"/>
    <property type="molecule type" value="Genomic_DNA"/>
</dbReference>
<evidence type="ECO:0000313" key="4">
    <source>
        <dbReference type="Proteomes" id="UP000504882"/>
    </source>
</evidence>
<feature type="region of interest" description="Disordered" evidence="1">
    <location>
        <begin position="282"/>
        <end position="323"/>
    </location>
</feature>
<protein>
    <submittedName>
        <fullName evidence="3">Uncharacterized protein</fullName>
    </submittedName>
</protein>
<dbReference type="RefSeq" id="WP_133107950.1">
    <property type="nucleotide sequence ID" value="NZ_SMNA01000005.1"/>
</dbReference>
<sequence>MKRLTAVLASVSLAAAGLAVTATAASAALTTRCVGEAGAVTVPGDLVVPADKTCVLTGTTIDGRVRLQPGSNLIITDGTITGAVVLNADSYFDAVGTSVAGNINNRDGYGVYLEDSTVAGAYVGQAGESENPFFYAVGAQVDRRVEAAQGAIYLESTQVGGAVSTTGTEYTDVVDSTLLSSLTVSGNAAGTTLCGSEVDGDVTYTENGGVQVGTGSSIAACEDVTYIGGSLNASNNTVGVAVNETIIRGDLGGEGNDPAPTGADNRVRGEISGQFVDLAPAEQQPQARTFGAEVSNEQQLLDSIEQRRTAGEAEAAADGPANL</sequence>